<dbReference type="InterPro" id="IPR013320">
    <property type="entry name" value="ConA-like_dom_sf"/>
</dbReference>
<organism evidence="8 9">
    <name type="scientific">Oxynema aestuarii AP17</name>
    <dbReference type="NCBI Taxonomy" id="2064643"/>
    <lineage>
        <taxon>Bacteria</taxon>
        <taxon>Bacillati</taxon>
        <taxon>Cyanobacteriota</taxon>
        <taxon>Cyanophyceae</taxon>
        <taxon>Oscillatoriophycideae</taxon>
        <taxon>Oscillatoriales</taxon>
        <taxon>Oscillatoriaceae</taxon>
        <taxon>Oxynema</taxon>
        <taxon>Oxynema aestuarii</taxon>
    </lineage>
</organism>
<keyword evidence="2" id="KW-0479">Metal-binding</keyword>
<dbReference type="RefSeq" id="WP_168571871.1">
    <property type="nucleotide sequence ID" value="NZ_CP051167.1"/>
</dbReference>
<dbReference type="SUPFAM" id="SSF49899">
    <property type="entry name" value="Concanavalin A-like lectins/glucanases"/>
    <property type="match status" value="1"/>
</dbReference>
<dbReference type="PANTHER" id="PTHR19277:SF125">
    <property type="entry name" value="B6"/>
    <property type="match status" value="1"/>
</dbReference>
<dbReference type="GO" id="GO:0046872">
    <property type="term" value="F:metal ion binding"/>
    <property type="evidence" value="ECO:0007669"/>
    <property type="project" value="UniProtKB-KW"/>
</dbReference>
<dbReference type="Gene3D" id="2.60.120.200">
    <property type="match status" value="1"/>
</dbReference>
<protein>
    <submittedName>
        <fullName evidence="8">Cyanobactin biosynthesis PatC/TenC/TruC family protein</fullName>
    </submittedName>
</protein>
<proteinExistence type="predicted"/>
<dbReference type="InterPro" id="IPR051360">
    <property type="entry name" value="Neuronal_Pentraxin_Related"/>
</dbReference>
<evidence type="ECO:0000256" key="5">
    <source>
        <dbReference type="ARBA" id="ARBA00023157"/>
    </source>
</evidence>
<keyword evidence="4" id="KW-0106">Calcium</keyword>
<evidence type="ECO:0000256" key="1">
    <source>
        <dbReference type="ARBA" id="ARBA00001913"/>
    </source>
</evidence>
<comment type="cofactor">
    <cofactor evidence="1">
        <name>Ca(2+)</name>
        <dbReference type="ChEBI" id="CHEBI:29108"/>
    </cofactor>
</comment>
<dbReference type="KEGG" id="oxy:HCG48_12885"/>
<dbReference type="PANTHER" id="PTHR19277">
    <property type="entry name" value="PENTRAXIN"/>
    <property type="match status" value="1"/>
</dbReference>
<evidence type="ECO:0000313" key="9">
    <source>
        <dbReference type="Proteomes" id="UP000500857"/>
    </source>
</evidence>
<evidence type="ECO:0000256" key="4">
    <source>
        <dbReference type="ARBA" id="ARBA00022837"/>
    </source>
</evidence>
<dbReference type="InterPro" id="IPR006558">
    <property type="entry name" value="LamG-like"/>
</dbReference>
<gene>
    <name evidence="8" type="ORF">HCG48_12885</name>
</gene>
<reference evidence="8 9" key="1">
    <citation type="submission" date="2020-04" db="EMBL/GenBank/DDBJ databases">
        <authorList>
            <person name="Basu S."/>
            <person name="Maruthanayagam V."/>
            <person name="Chakraborty S."/>
            <person name="Pramanik A."/>
            <person name="Mukherjee J."/>
            <person name="Brink B."/>
        </authorList>
    </citation>
    <scope>NUCLEOTIDE SEQUENCE [LARGE SCALE GENOMIC DNA]</scope>
    <source>
        <strain evidence="8 9">AP17</strain>
    </source>
</reference>
<evidence type="ECO:0000256" key="2">
    <source>
        <dbReference type="ARBA" id="ARBA00022723"/>
    </source>
</evidence>
<accession>A0A6H1U4B1</accession>
<dbReference type="Pfam" id="PF00354">
    <property type="entry name" value="Pentaxin"/>
    <property type="match status" value="1"/>
</dbReference>
<keyword evidence="9" id="KW-1185">Reference proteome</keyword>
<dbReference type="InterPro" id="IPR031035">
    <property type="entry name" value="PatC_TenC_TruC"/>
</dbReference>
<keyword evidence="5" id="KW-1015">Disulfide bond</keyword>
<evidence type="ECO:0000313" key="8">
    <source>
        <dbReference type="EMBL" id="QIZ73728.1"/>
    </source>
</evidence>
<dbReference type="PRINTS" id="PR00895">
    <property type="entry name" value="PENTAXIN"/>
</dbReference>
<dbReference type="AlphaFoldDB" id="A0A6H1U4B1"/>
<feature type="domain" description="Pentraxin (PTX)" evidence="7">
    <location>
        <begin position="5"/>
        <end position="210"/>
    </location>
</feature>
<dbReference type="InterPro" id="IPR001759">
    <property type="entry name" value="PTX_dom"/>
</dbReference>
<dbReference type="SMART" id="SM00159">
    <property type="entry name" value="PTX"/>
    <property type="match status" value="1"/>
</dbReference>
<evidence type="ECO:0000259" key="7">
    <source>
        <dbReference type="PROSITE" id="PS51828"/>
    </source>
</evidence>
<sequence>MSNPQAVLSLNNGSQLTDYVILNPFTAFPKSAVTVELWLKTEATNDITPVSYEAPGAGNAFVMFRWAKNQQVIIHNARAYSDIASFNDGQWHHCAVTWNSETGQVKIYKDGHQEFATSDDKSIHKGKTISPDGSLVLGQEQDAVGGGFDPNQAFKGYLSDFRIWNRVRTAQEIEANMNFRLAGNEPELVAYWPLNEGEGNIANDKTGHGYHGTLVGGGATWEQSEIPIRQREISTQQANQQSLGTGLQDYAYWYRWKRSLPQSAKQKSFRRGRIWS</sequence>
<dbReference type="PROSITE" id="PS51828">
    <property type="entry name" value="PTX_2"/>
    <property type="match status" value="1"/>
</dbReference>
<evidence type="ECO:0000256" key="3">
    <source>
        <dbReference type="ARBA" id="ARBA00022729"/>
    </source>
</evidence>
<name>A0A6H1U4B1_9CYAN</name>
<dbReference type="EMBL" id="CP051167">
    <property type="protein sequence ID" value="QIZ73728.1"/>
    <property type="molecule type" value="Genomic_DNA"/>
</dbReference>
<keyword evidence="3" id="KW-0732">Signal</keyword>
<dbReference type="SMART" id="SM00560">
    <property type="entry name" value="LamGL"/>
    <property type="match status" value="1"/>
</dbReference>
<keyword evidence="6" id="KW-0325">Glycoprotein</keyword>
<evidence type="ECO:0000256" key="6">
    <source>
        <dbReference type="ARBA" id="ARBA00023180"/>
    </source>
</evidence>
<dbReference type="NCBIfam" id="TIGR04447">
    <property type="entry name" value="PatC_TenC_TruC"/>
    <property type="match status" value="1"/>
</dbReference>
<dbReference type="Proteomes" id="UP000500857">
    <property type="component" value="Chromosome"/>
</dbReference>